<dbReference type="Pfam" id="PF00092">
    <property type="entry name" value="VWA"/>
    <property type="match status" value="1"/>
</dbReference>
<dbReference type="GO" id="GO:0032991">
    <property type="term" value="C:protein-containing complex"/>
    <property type="evidence" value="ECO:0007669"/>
    <property type="project" value="UniProtKB-ARBA"/>
</dbReference>
<feature type="domain" description="VWFA" evidence="2">
    <location>
        <begin position="277"/>
        <end position="483"/>
    </location>
</feature>
<feature type="domain" description="VIT" evidence="3">
    <location>
        <begin position="18"/>
        <end position="147"/>
    </location>
</feature>
<dbReference type="PANTHER" id="PTHR10338">
    <property type="entry name" value="INTER-ALPHA-TRYPSIN INHIBITOR HEAVY CHAIN FAMILY MEMBER"/>
    <property type="match status" value="1"/>
</dbReference>
<dbReference type="PROSITE" id="PS50234">
    <property type="entry name" value="VWFA"/>
    <property type="match status" value="1"/>
</dbReference>
<evidence type="ECO:0000256" key="1">
    <source>
        <dbReference type="SAM" id="SignalP"/>
    </source>
</evidence>
<keyword evidence="1" id="KW-0732">Signal</keyword>
<organism evidence="4">
    <name type="scientific">Riptortus pedestris</name>
    <name type="common">Bean bug</name>
    <dbReference type="NCBI Taxonomy" id="329032"/>
    <lineage>
        <taxon>Eukaryota</taxon>
        <taxon>Metazoa</taxon>
        <taxon>Ecdysozoa</taxon>
        <taxon>Arthropoda</taxon>
        <taxon>Hexapoda</taxon>
        <taxon>Insecta</taxon>
        <taxon>Pterygota</taxon>
        <taxon>Neoptera</taxon>
        <taxon>Paraneoptera</taxon>
        <taxon>Hemiptera</taxon>
        <taxon>Heteroptera</taxon>
        <taxon>Panheteroptera</taxon>
        <taxon>Pentatomomorpha</taxon>
        <taxon>Coreoidea</taxon>
        <taxon>Alydidae</taxon>
        <taxon>Riptortus</taxon>
    </lineage>
</organism>
<dbReference type="InterPro" id="IPR050934">
    <property type="entry name" value="ITIH"/>
</dbReference>
<dbReference type="AlphaFoldDB" id="R4WRN1"/>
<dbReference type="PANTHER" id="PTHR10338:SF108">
    <property type="entry name" value="INTER-ALPHA-TRYPSIN INHIBITOR HEAVY CHAIN H4-LIKE PROTEIN"/>
    <property type="match status" value="1"/>
</dbReference>
<dbReference type="Gene3D" id="3.40.50.410">
    <property type="entry name" value="von Willebrand factor, type A domain"/>
    <property type="match status" value="1"/>
</dbReference>
<dbReference type="InterPro" id="IPR002035">
    <property type="entry name" value="VWF_A"/>
</dbReference>
<dbReference type="PROSITE" id="PS51468">
    <property type="entry name" value="VIT"/>
    <property type="match status" value="1"/>
</dbReference>
<feature type="non-terminal residue" evidence="4">
    <location>
        <position position="651"/>
    </location>
</feature>
<evidence type="ECO:0000313" key="4">
    <source>
        <dbReference type="EMBL" id="BAN21581.1"/>
    </source>
</evidence>
<feature type="signal peptide" evidence="1">
    <location>
        <begin position="1"/>
        <end position="24"/>
    </location>
</feature>
<dbReference type="SMART" id="SM00609">
    <property type="entry name" value="VIT"/>
    <property type="match status" value="1"/>
</dbReference>
<feature type="chain" id="PRO_5004372722" description="Inter-alpha-trypsin inhibitor heavy chain" evidence="1">
    <location>
        <begin position="25"/>
        <end position="651"/>
    </location>
</feature>
<dbReference type="InterPro" id="IPR036465">
    <property type="entry name" value="vWFA_dom_sf"/>
</dbReference>
<evidence type="ECO:0008006" key="5">
    <source>
        <dbReference type="Google" id="ProtNLM"/>
    </source>
</evidence>
<evidence type="ECO:0000259" key="3">
    <source>
        <dbReference type="PROSITE" id="PS51468"/>
    </source>
</evidence>
<dbReference type="SMART" id="SM00327">
    <property type="entry name" value="VWA"/>
    <property type="match status" value="1"/>
</dbReference>
<dbReference type="EMBL" id="AK418402">
    <property type="protein sequence ID" value="BAN21581.1"/>
    <property type="molecule type" value="mRNA"/>
</dbReference>
<dbReference type="InterPro" id="IPR013694">
    <property type="entry name" value="VIT"/>
</dbReference>
<proteinExistence type="evidence at transcript level"/>
<evidence type="ECO:0000259" key="2">
    <source>
        <dbReference type="PROSITE" id="PS50234"/>
    </source>
</evidence>
<sequence>MGMRTYLLTCIVFLADVLVQEANGDKKNIPKPIINSLHINSDIKFTYAKTLVSSRILNPADVAQEVHFSVVLPEEAFITGLIMTIKNKSYEAYVKGKEDAKKEYDAAVSAGRSAAHVSQDSRFSKDFTVSLNVEPEEKVNFNLTYEELLSRRNKTYKNEIHVNPNQIVDDLSVVVNIEDLLEIINVHVPQFTMNNDLSASEAENSAVKITSAPHKVKVEWKPTVDEQKQLSKEGLNGKMIVKYDVDSSKNPHQILVDSDGYFLHILRNDNLPTLNKHVVFVLDVSGSMSGKKISQLKEALRKILLDLSQSDYFSIVLFSDGIVAWGPDYQVDFHNLWRSNKQFDITENEGLIVLANEQNVKSALNFTESLSTYGGTNIMGGLRNGLKLAKLGQKINKNSAHPVESMIIFLTDGQPNTEESNPDKIIDNAGSLNNGVTIFSLGFGFDAEMDFLKKLSLVNHGIARRIYEDSDAPLQLQNFYKEIASPVLADIKFKYIQDQVEDVTSKEFKNLFSGSELLVLGKMKPNGTLSSSLEANTWNGTQKYEIPSDQIIVLPPCCKDTPNKTFGHLEKMWAYKTIKTLLDKNTVSKENATENRAKELALKYSFVTPLTSLVVVKPNNSAVVNDEESKRGHSAVDRSGSPGFALHSVSF</sequence>
<dbReference type="Pfam" id="PF08487">
    <property type="entry name" value="VIT"/>
    <property type="match status" value="1"/>
</dbReference>
<reference evidence="4" key="1">
    <citation type="journal article" date="2013" name="PLoS ONE">
        <title>Gene expression in gut symbiotic organ of stinkbug affected by extracellular bacterial symbiont.</title>
        <authorList>
            <person name="Futahashi R."/>
            <person name="Tanaka K."/>
            <person name="Tanahashi M."/>
            <person name="Nikoh N."/>
            <person name="Kikuchi Y."/>
            <person name="Lee B.L."/>
            <person name="Fukatsu T."/>
        </authorList>
    </citation>
    <scope>NUCLEOTIDE SEQUENCE</scope>
    <source>
        <tissue evidence="4">Midgut</tissue>
    </source>
</reference>
<dbReference type="SUPFAM" id="SSF53300">
    <property type="entry name" value="vWA-like"/>
    <property type="match status" value="1"/>
</dbReference>
<accession>R4WRN1</accession>
<protein>
    <recommendedName>
        <fullName evidence="5">Inter-alpha-trypsin inhibitor heavy chain</fullName>
    </recommendedName>
</protein>
<name>R4WRN1_RIPPE</name>